<dbReference type="Pfam" id="PF00392">
    <property type="entry name" value="GntR"/>
    <property type="match status" value="1"/>
</dbReference>
<dbReference type="PANTHER" id="PTHR43537:SF24">
    <property type="entry name" value="GLUCONATE OPERON TRANSCRIPTIONAL REPRESSOR"/>
    <property type="match status" value="1"/>
</dbReference>
<dbReference type="InterPro" id="IPR008920">
    <property type="entry name" value="TF_FadR/GntR_C"/>
</dbReference>
<evidence type="ECO:0000256" key="1">
    <source>
        <dbReference type="ARBA" id="ARBA00023015"/>
    </source>
</evidence>
<accession>A0ABT8QWL3</accession>
<dbReference type="EMBL" id="JAMJEV010000031">
    <property type="protein sequence ID" value="MDO0825733.1"/>
    <property type="molecule type" value="Genomic_DNA"/>
</dbReference>
<dbReference type="InterPro" id="IPR036388">
    <property type="entry name" value="WH-like_DNA-bd_sf"/>
</dbReference>
<keyword evidence="2" id="KW-0238">DNA-binding</keyword>
<dbReference type="RefSeq" id="WP_252469301.1">
    <property type="nucleotide sequence ID" value="NZ_JAMHFY010000009.1"/>
</dbReference>
<feature type="domain" description="HTH gntR-type" evidence="4">
    <location>
        <begin position="10"/>
        <end position="77"/>
    </location>
</feature>
<keyword evidence="3" id="KW-0804">Transcription</keyword>
<protein>
    <submittedName>
        <fullName evidence="5">GntR family transcriptional regulator</fullName>
    </submittedName>
</protein>
<evidence type="ECO:0000256" key="3">
    <source>
        <dbReference type="ARBA" id="ARBA00023163"/>
    </source>
</evidence>
<keyword evidence="6" id="KW-1185">Reference proteome</keyword>
<dbReference type="Proteomes" id="UP001176021">
    <property type="component" value="Unassembled WGS sequence"/>
</dbReference>
<evidence type="ECO:0000256" key="2">
    <source>
        <dbReference type="ARBA" id="ARBA00023125"/>
    </source>
</evidence>
<dbReference type="InterPro" id="IPR000524">
    <property type="entry name" value="Tscrpt_reg_HTH_GntR"/>
</dbReference>
<organism evidence="5 6">
    <name type="scientific">Desulfosporosinus nitroreducens</name>
    <dbReference type="NCBI Taxonomy" id="2018668"/>
    <lineage>
        <taxon>Bacteria</taxon>
        <taxon>Bacillati</taxon>
        <taxon>Bacillota</taxon>
        <taxon>Clostridia</taxon>
        <taxon>Eubacteriales</taxon>
        <taxon>Desulfitobacteriaceae</taxon>
        <taxon>Desulfosporosinus</taxon>
    </lineage>
</organism>
<dbReference type="Pfam" id="PF07729">
    <property type="entry name" value="FCD"/>
    <property type="match status" value="1"/>
</dbReference>
<evidence type="ECO:0000259" key="4">
    <source>
        <dbReference type="PROSITE" id="PS50949"/>
    </source>
</evidence>
<dbReference type="CDD" id="cd07377">
    <property type="entry name" value="WHTH_GntR"/>
    <property type="match status" value="1"/>
</dbReference>
<dbReference type="SMART" id="SM00345">
    <property type="entry name" value="HTH_GNTR"/>
    <property type="match status" value="1"/>
</dbReference>
<dbReference type="SUPFAM" id="SSF48008">
    <property type="entry name" value="GntR ligand-binding domain-like"/>
    <property type="match status" value="1"/>
</dbReference>
<evidence type="ECO:0000313" key="6">
    <source>
        <dbReference type="Proteomes" id="UP001176021"/>
    </source>
</evidence>
<proteinExistence type="predicted"/>
<name>A0ABT8QWL3_9FIRM</name>
<reference evidence="5" key="1">
    <citation type="submission" date="2022-05" db="EMBL/GenBank/DDBJ databases">
        <title>Expanded diversity of anoxic marine methylotrophy in a Black Sea sulfate reducing microorganism.</title>
        <authorList>
            <person name="Fischer P.Q."/>
            <person name="Stams A.J.M."/>
            <person name="Villanueva L."/>
            <person name="Sousa D.Z."/>
        </authorList>
    </citation>
    <scope>NUCLEOTIDE SEQUENCE</scope>
    <source>
        <strain evidence="5">P130</strain>
    </source>
</reference>
<dbReference type="Gene3D" id="1.10.10.10">
    <property type="entry name" value="Winged helix-like DNA-binding domain superfamily/Winged helix DNA-binding domain"/>
    <property type="match status" value="1"/>
</dbReference>
<gene>
    <name evidence="5" type="ORF">M8H41_23260</name>
</gene>
<comment type="caution">
    <text evidence="5">The sequence shown here is derived from an EMBL/GenBank/DDBJ whole genome shotgun (WGS) entry which is preliminary data.</text>
</comment>
<dbReference type="SMART" id="SM00895">
    <property type="entry name" value="FCD"/>
    <property type="match status" value="1"/>
</dbReference>
<sequence length="226" mass="26316">MDFAQNYTKHNLSELAVLYIKNKILSGEFKSGDKLVESDISNDLSISRAPVREALRELNMQGMVMFSPRKGNYVLEMSHEETMEVFDIRIAMEKRILELLVGASALQDMDFRQLDDLTAEMYALEGQQMEPHEMLYRLNHLDLSFHSYLWKASGSLRRGKILEGLFYQLLIIMNKDVITLGTFHEKAQEHTRIVQALKQNDLPLVYREIEAHFNSYIEAVEQRELQ</sequence>
<dbReference type="PROSITE" id="PS50949">
    <property type="entry name" value="HTH_GNTR"/>
    <property type="match status" value="1"/>
</dbReference>
<keyword evidence="1" id="KW-0805">Transcription regulation</keyword>
<dbReference type="InterPro" id="IPR036390">
    <property type="entry name" value="WH_DNA-bd_sf"/>
</dbReference>
<evidence type="ECO:0000313" key="5">
    <source>
        <dbReference type="EMBL" id="MDO0825733.1"/>
    </source>
</evidence>
<dbReference type="Gene3D" id="1.20.120.530">
    <property type="entry name" value="GntR ligand-binding domain-like"/>
    <property type="match status" value="1"/>
</dbReference>
<dbReference type="SUPFAM" id="SSF46785">
    <property type="entry name" value="Winged helix' DNA-binding domain"/>
    <property type="match status" value="1"/>
</dbReference>
<dbReference type="InterPro" id="IPR011711">
    <property type="entry name" value="GntR_C"/>
</dbReference>
<dbReference type="PANTHER" id="PTHR43537">
    <property type="entry name" value="TRANSCRIPTIONAL REGULATOR, GNTR FAMILY"/>
    <property type="match status" value="1"/>
</dbReference>